<protein>
    <recommendedName>
        <fullName evidence="2">DUF287 domain-containing protein</fullName>
    </recommendedName>
</protein>
<gene>
    <name evidence="3" type="ORF">ISN45_At02g005490</name>
</gene>
<feature type="region of interest" description="Disordered" evidence="1">
    <location>
        <begin position="559"/>
        <end position="660"/>
    </location>
</feature>
<feature type="compositionally biased region" description="Basic and acidic residues" evidence="1">
    <location>
        <begin position="51"/>
        <end position="69"/>
    </location>
</feature>
<sequence>MSHCAKQLKLKYEVLNKCVHESLEEEKSDKNEEENSEKDQEEESEEEEKGEEGNRDGGESSDDSSRSLGEESSSDENMEDEIVEVSLVGNPAENDMREYKIGRIPLGRNDAAIIVKSVSDATTSLWRPTPSVFTLGEALGNKIVWPFDKIILDSDVVFPLLRMRIQDLQIVSPPSVTLTLMPPKTMPPLKKRKRGVGTKEKPAPATKPIVAVTKATAEPPTKTEEPSLTEQDPENVEEEESEEEEKEEEEKEEEEEEEGEEEEEEEEEKEEEENVAGEESSDDSTRSLGEETSADENMDEETSTAVEIPAAMEIDEETEAVPPLSMYFPPSEYVKKIKLSTRCYIHEVLTTFDKLEPPMSKSESIIIAPIKTGDKAPQVDEFCLKVVSDLTFCRNFQWGSHQQREVHMAGSGFLSSDGASCIRGNPTVEGKIIEEIAGADPGCPRMCKVKFKKNHLKGFPLDTIYAELGTTQVIDSIVTPGIGEQKLMKAITEEEDDVDVADMVVESWEKRRKEGHLIRFDELYQQDIQALQITAGPKIPGAEDIPDPERVESLEAFKDEQKAKEGKNQDEMNQEEARDPKEKDQEEDVVQEKDGDQEEDGVPKEKEKDPEDDVPKEKEQEKEKDPKEKEKEKDPKEKDGGPSKPVEANVTRRITRRTKN</sequence>
<evidence type="ECO:0000313" key="3">
    <source>
        <dbReference type="EMBL" id="KAG7636026.1"/>
    </source>
</evidence>
<feature type="compositionally biased region" description="Acidic residues" evidence="1">
    <location>
        <begin position="231"/>
        <end position="282"/>
    </location>
</feature>
<feature type="compositionally biased region" description="Acidic residues" evidence="1">
    <location>
        <begin position="292"/>
        <end position="302"/>
    </location>
</feature>
<dbReference type="InterPro" id="IPR005048">
    <property type="entry name" value="DUF287"/>
</dbReference>
<feature type="compositionally biased region" description="Basic and acidic residues" evidence="1">
    <location>
        <begin position="21"/>
        <end position="30"/>
    </location>
</feature>
<comment type="caution">
    <text evidence="3">The sequence shown here is derived from an EMBL/GenBank/DDBJ whole genome shotgun (WGS) entry which is preliminary data.</text>
</comment>
<feature type="compositionally biased region" description="Acidic residues" evidence="1">
    <location>
        <begin position="72"/>
        <end position="81"/>
    </location>
</feature>
<evidence type="ECO:0000259" key="2">
    <source>
        <dbReference type="Pfam" id="PF03384"/>
    </source>
</evidence>
<dbReference type="PANTHER" id="PTHR13275">
    <property type="entry name" value="YL-1 PROTEIN TRANSCRIPTION FACTOR-LIKE 1"/>
    <property type="match status" value="1"/>
</dbReference>
<evidence type="ECO:0000313" key="4">
    <source>
        <dbReference type="Proteomes" id="UP000694240"/>
    </source>
</evidence>
<feature type="region of interest" description="Disordered" evidence="1">
    <location>
        <begin position="179"/>
        <end position="303"/>
    </location>
</feature>
<accession>A0A8T2FKS4</accession>
<dbReference type="Proteomes" id="UP000694240">
    <property type="component" value="Chromosome 2"/>
</dbReference>
<feature type="compositionally biased region" description="Acidic residues" evidence="1">
    <location>
        <begin position="31"/>
        <end position="50"/>
    </location>
</feature>
<feature type="domain" description="DUF287" evidence="2">
    <location>
        <begin position="474"/>
        <end position="524"/>
    </location>
</feature>
<dbReference type="Pfam" id="PF03384">
    <property type="entry name" value="DUF287"/>
    <property type="match status" value="1"/>
</dbReference>
<feature type="compositionally biased region" description="Basic and acidic residues" evidence="1">
    <location>
        <begin position="601"/>
        <end position="641"/>
    </location>
</feature>
<reference evidence="3 4" key="1">
    <citation type="submission" date="2020-12" db="EMBL/GenBank/DDBJ databases">
        <title>Concerted genomic and epigenomic changes stabilize Arabidopsis allopolyploids.</title>
        <authorList>
            <person name="Chen Z."/>
        </authorList>
    </citation>
    <scope>NUCLEOTIDE SEQUENCE [LARGE SCALE GENOMIC DNA]</scope>
    <source>
        <strain evidence="3">Allo738</strain>
        <tissue evidence="3">Leaf</tissue>
    </source>
</reference>
<dbReference type="EMBL" id="JAEFBK010000002">
    <property type="protein sequence ID" value="KAG7636026.1"/>
    <property type="molecule type" value="Genomic_DNA"/>
</dbReference>
<dbReference type="PANTHER" id="PTHR13275:SF4">
    <property type="entry name" value="VACUOLAR PROTEIN SORTING-ASSOCIATED PROTEIN 72 HOMOLOG"/>
    <property type="match status" value="1"/>
</dbReference>
<organism evidence="3 4">
    <name type="scientific">Arabidopsis thaliana x Arabidopsis arenosa</name>
    <dbReference type="NCBI Taxonomy" id="1240361"/>
    <lineage>
        <taxon>Eukaryota</taxon>
        <taxon>Viridiplantae</taxon>
        <taxon>Streptophyta</taxon>
        <taxon>Embryophyta</taxon>
        <taxon>Tracheophyta</taxon>
        <taxon>Spermatophyta</taxon>
        <taxon>Magnoliopsida</taxon>
        <taxon>eudicotyledons</taxon>
        <taxon>Gunneridae</taxon>
        <taxon>Pentapetalae</taxon>
        <taxon>rosids</taxon>
        <taxon>malvids</taxon>
        <taxon>Brassicales</taxon>
        <taxon>Brassicaceae</taxon>
        <taxon>Camelineae</taxon>
        <taxon>Arabidopsis</taxon>
    </lineage>
</organism>
<feature type="region of interest" description="Disordered" evidence="1">
    <location>
        <begin position="21"/>
        <end position="81"/>
    </location>
</feature>
<feature type="compositionally biased region" description="Basic and acidic residues" evidence="1">
    <location>
        <begin position="559"/>
        <end position="594"/>
    </location>
</feature>
<dbReference type="GO" id="GO:0005634">
    <property type="term" value="C:nucleus"/>
    <property type="evidence" value="ECO:0007669"/>
    <property type="project" value="TreeGrafter"/>
</dbReference>
<name>A0A8T2FKS4_9BRAS</name>
<dbReference type="AlphaFoldDB" id="A0A8T2FKS4"/>
<keyword evidence="4" id="KW-1185">Reference proteome</keyword>
<proteinExistence type="predicted"/>
<evidence type="ECO:0000256" key="1">
    <source>
        <dbReference type="SAM" id="MobiDB-lite"/>
    </source>
</evidence>